<evidence type="ECO:0000313" key="3">
    <source>
        <dbReference type="Proteomes" id="UP000663671"/>
    </source>
</evidence>
<feature type="region of interest" description="Disordered" evidence="1">
    <location>
        <begin position="86"/>
        <end position="111"/>
    </location>
</feature>
<proteinExistence type="predicted"/>
<sequence>MEENSVNYQLSAPLQYCGFVANLRKARWQQAALPLTTATTHNVFSSLAIVAPACSFLRDFQPSQGHIPPSQRNCCDSSHLLRLEGMERREAEDGVGMKDTETTDRSSRPRFDPERISLEHADLLKTFGLSEIPDSNNTGATIDKLGRISITSEEESRQKHRTALALSRAPACLDERDFMSILGQGKYLNKWRNTRGLEKIIPLRFPDTLRRSNTWILIFYSPAAAKEFQDKVYRLFEFARDNLPTSSMSRITPPPNYTADGACEYRLNDYTLTSPWLPLSLYACLEPFDQKLQDAIDLHNNLASRHGKHGFPVRIWIDSQSRFTLKQEYVRRLLLWDGQNRWSPWQLVEQDPITPLMEPLSNEILTPDEESSAEGDCWRIAFQTAAEARRFVRVWHRSVLPKLDALPFYPDPPPLMKAECLFEGDVC</sequence>
<dbReference type="AlphaFoldDB" id="A0A8A1MM20"/>
<dbReference type="EMBL" id="CP069116">
    <property type="protein sequence ID" value="QSS66875.1"/>
    <property type="molecule type" value="Genomic_DNA"/>
</dbReference>
<accession>A0A8A1MM20</accession>
<dbReference type="OrthoDB" id="5332316at2759"/>
<name>A0A8A1MM20_AJECA</name>
<dbReference type="Proteomes" id="UP000663671">
    <property type="component" value="Chromosome 6"/>
</dbReference>
<protein>
    <submittedName>
        <fullName evidence="2">Uncharacterized protein</fullName>
    </submittedName>
</protein>
<dbReference type="VEuPathDB" id="FungiDB:I7I51_03087"/>
<organism evidence="2 3">
    <name type="scientific">Ajellomyces capsulatus</name>
    <name type="common">Darling's disease fungus</name>
    <name type="synonym">Histoplasma capsulatum</name>
    <dbReference type="NCBI Taxonomy" id="5037"/>
    <lineage>
        <taxon>Eukaryota</taxon>
        <taxon>Fungi</taxon>
        <taxon>Dikarya</taxon>
        <taxon>Ascomycota</taxon>
        <taxon>Pezizomycotina</taxon>
        <taxon>Eurotiomycetes</taxon>
        <taxon>Eurotiomycetidae</taxon>
        <taxon>Onygenales</taxon>
        <taxon>Ajellomycetaceae</taxon>
        <taxon>Histoplasma</taxon>
    </lineage>
</organism>
<evidence type="ECO:0000313" key="2">
    <source>
        <dbReference type="EMBL" id="QSS66875.1"/>
    </source>
</evidence>
<reference evidence="2" key="1">
    <citation type="submission" date="2021-01" db="EMBL/GenBank/DDBJ databases">
        <title>Chromosome-level genome assembly of a human fungal pathogen reveals clustering of transcriptionally co-regulated genes.</title>
        <authorList>
            <person name="Voorhies M."/>
            <person name="Cohen S."/>
            <person name="Shea T.P."/>
            <person name="Petrus S."/>
            <person name="Munoz J.F."/>
            <person name="Poplawski S."/>
            <person name="Goldman W.E."/>
            <person name="Michael T."/>
            <person name="Cuomo C.A."/>
            <person name="Sil A."/>
            <person name="Beyhan S."/>
        </authorList>
    </citation>
    <scope>NUCLEOTIDE SEQUENCE</scope>
    <source>
        <strain evidence="2">WU24</strain>
    </source>
</reference>
<gene>
    <name evidence="2" type="ORF">I7I51_03087</name>
</gene>
<evidence type="ECO:0000256" key="1">
    <source>
        <dbReference type="SAM" id="MobiDB-lite"/>
    </source>
</evidence>